<keyword evidence="3" id="KW-1185">Reference proteome</keyword>
<dbReference type="SUPFAM" id="SSF54427">
    <property type="entry name" value="NTF2-like"/>
    <property type="match status" value="1"/>
</dbReference>
<evidence type="ECO:0000313" key="2">
    <source>
        <dbReference type="EMBL" id="MBJ3762779.1"/>
    </source>
</evidence>
<accession>A0A934IIY3</accession>
<evidence type="ECO:0000313" key="3">
    <source>
        <dbReference type="Proteomes" id="UP000642488"/>
    </source>
</evidence>
<gene>
    <name evidence="2" type="ORF">ILP92_08480</name>
</gene>
<organism evidence="2 3">
    <name type="scientific">Palleronia pontilimi</name>
    <dbReference type="NCBI Taxonomy" id="1964209"/>
    <lineage>
        <taxon>Bacteria</taxon>
        <taxon>Pseudomonadati</taxon>
        <taxon>Pseudomonadota</taxon>
        <taxon>Alphaproteobacteria</taxon>
        <taxon>Rhodobacterales</taxon>
        <taxon>Roseobacteraceae</taxon>
        <taxon>Palleronia</taxon>
    </lineage>
</organism>
<sequence>MRDPGDMPALFVQAWMARDADALAALFAPDADFVNVVGLWWHDRDAIRRAHAYGLRGMFSASTLRVGRVKRRDLGGVCVLHARMHLDGQTAPDGSEAGPRQTVMSFVMARQGDGTWLCVSAHNTDIVPGAESHVNDGADLKPADYRD</sequence>
<dbReference type="EMBL" id="JAEKPD010000007">
    <property type="protein sequence ID" value="MBJ3762779.1"/>
    <property type="molecule type" value="Genomic_DNA"/>
</dbReference>
<feature type="domain" description="DUF4440" evidence="1">
    <location>
        <begin position="11"/>
        <end position="117"/>
    </location>
</feature>
<dbReference type="Pfam" id="PF14534">
    <property type="entry name" value="DUF4440"/>
    <property type="match status" value="1"/>
</dbReference>
<name>A0A934IIY3_9RHOB</name>
<dbReference type="Proteomes" id="UP000642488">
    <property type="component" value="Unassembled WGS sequence"/>
</dbReference>
<comment type="caution">
    <text evidence="2">The sequence shown here is derived from an EMBL/GenBank/DDBJ whole genome shotgun (WGS) entry which is preliminary data.</text>
</comment>
<dbReference type="NCBIfam" id="TIGR02246">
    <property type="entry name" value="SgcJ/EcaC family oxidoreductase"/>
    <property type="match status" value="1"/>
</dbReference>
<dbReference type="AlphaFoldDB" id="A0A934IIY3"/>
<dbReference type="InterPro" id="IPR011944">
    <property type="entry name" value="Steroid_delta5-4_isomerase"/>
</dbReference>
<dbReference type="InterPro" id="IPR032710">
    <property type="entry name" value="NTF2-like_dom_sf"/>
</dbReference>
<dbReference type="InterPro" id="IPR027843">
    <property type="entry name" value="DUF4440"/>
</dbReference>
<dbReference type="Gene3D" id="3.10.450.50">
    <property type="match status" value="1"/>
</dbReference>
<proteinExistence type="predicted"/>
<reference evidence="2" key="1">
    <citation type="submission" date="2020-12" db="EMBL/GenBank/DDBJ databases">
        <title>Bacterial taxonomy.</title>
        <authorList>
            <person name="Pan X."/>
        </authorList>
    </citation>
    <scope>NUCLEOTIDE SEQUENCE</scope>
    <source>
        <strain evidence="2">KCTC 52957</strain>
    </source>
</reference>
<protein>
    <submittedName>
        <fullName evidence="2">SgcJ/EcaC family oxidoreductase</fullName>
    </submittedName>
</protein>
<evidence type="ECO:0000259" key="1">
    <source>
        <dbReference type="Pfam" id="PF14534"/>
    </source>
</evidence>